<feature type="region of interest" description="Disordered" evidence="5">
    <location>
        <begin position="1"/>
        <end position="20"/>
    </location>
</feature>
<evidence type="ECO:0000313" key="9">
    <source>
        <dbReference type="Proteomes" id="UP001501138"/>
    </source>
</evidence>
<name>A0ABN2JBF6_9MICO</name>
<feature type="region of interest" description="Disordered" evidence="5">
    <location>
        <begin position="593"/>
        <end position="644"/>
    </location>
</feature>
<dbReference type="SUPFAM" id="SSF52540">
    <property type="entry name" value="P-loop containing nucleoside triphosphate hydrolases"/>
    <property type="match status" value="1"/>
</dbReference>
<feature type="region of interest" description="Disordered" evidence="5">
    <location>
        <begin position="850"/>
        <end position="869"/>
    </location>
</feature>
<dbReference type="Pfam" id="PF13604">
    <property type="entry name" value="AAA_30"/>
    <property type="match status" value="1"/>
</dbReference>
<feature type="compositionally biased region" description="Gly residues" evidence="5">
    <location>
        <begin position="850"/>
        <end position="863"/>
    </location>
</feature>
<dbReference type="InterPro" id="IPR038720">
    <property type="entry name" value="YprB_RNase_H-like_dom"/>
</dbReference>
<dbReference type="Pfam" id="PF13087">
    <property type="entry name" value="AAA_12"/>
    <property type="match status" value="1"/>
</dbReference>
<keyword evidence="1" id="KW-0547">Nucleotide-binding</keyword>
<evidence type="ECO:0000256" key="2">
    <source>
        <dbReference type="ARBA" id="ARBA00022801"/>
    </source>
</evidence>
<dbReference type="SUPFAM" id="SSF53098">
    <property type="entry name" value="Ribonuclease H-like"/>
    <property type="match status" value="1"/>
</dbReference>
<dbReference type="InterPro" id="IPR050534">
    <property type="entry name" value="Coronavir_polyprotein_1ab"/>
</dbReference>
<organism evidence="8 9">
    <name type="scientific">Isoptericola hypogeus</name>
    <dbReference type="NCBI Taxonomy" id="300179"/>
    <lineage>
        <taxon>Bacteria</taxon>
        <taxon>Bacillati</taxon>
        <taxon>Actinomycetota</taxon>
        <taxon>Actinomycetes</taxon>
        <taxon>Micrococcales</taxon>
        <taxon>Promicromonosporaceae</taxon>
        <taxon>Isoptericola</taxon>
    </lineage>
</organism>
<sequence length="1407" mass="147904">MFLLDGHHPAPDTASGASPAPRLVHSARDVVLAAECEFASLRRLDEVLGRAPRRDRVADATLARTLALGTAHEQRALAAHLARFGRAPADGGPGGVAEIAPPSSMTWDELAGAHARTLGALERGADVVAQAAFFDGRFHGRADFLVRAGGVGGRAGAEADDGGRPRYAVWEAKLARRAKVPALLQVAAYAEQLAAAGADPTEHGHLLLGTGVASQHLLAEVLPVFRARRDRLLEVVAAHVADGGPVGWGDPRFDACGRLGVCPDCSEAAERHRDVLLVGGVYPRQRATLVAAGVTTIDALAAAEQPPAGMSAGAFSKVRSQAALQLGTDPGDGRVRYEVAGAAGPETAELRWAMPDPSAVDRLPAPSPGDVFFDFEGDPLWTDPQGHGPGAGYGLDYLFGWVTRPGVDDGVGVAPDRGADAGVPPFHGLWADTPAQERDALVAFVDWLNERRRRWPDLHVYHYADYERSHLLSIAARHGTYEDEVDDLLREGVLVDLWKVVRPSLRISHRSRSIKKLEPLYMSAEPGREGVTDAAASIVEYAEYTGLLAAGRIEEAADRKAQILDYNRYDCVSTLRLLDWLRDARAQVNGRVAAEPAAAPARVPDQVSARPEVSLAGGADGGGGPGAAADGGGPGAAPAEPTRRELDVRRRLALEDDVRAVVEAERDVAAERDAVAASAPAVLDEAARLAEGRDAGAPALAAEVRALALLGASVGYYRREAKPFWHEHFARLESPPDEWPGRRSSMVVESADVLRGWEIEPGRSTASRLLTLRGRAVEGSELVPGAPVWLLYDEPVPAGVGEPPIGAARAAHRRASIVDPPAEPFGAGVPTPVDPGAPTPVIPGAPIGVGGTGGAPGGRGGTPSAGAAAQEQVLVVREQLRRADSPYDARPMGVALDGLVQTGPQEQAVEDAATEALAAWRRSGRLPAGPAVDLLVRRAPRLVGGEALPSPSILRQAQDGALRQAQDGVLRQAQDGVLRQAQDGALRQAQDGALRQAQDGASPGESEEPDLVAAVLAAVRRLDRSFLAVQGPPGTGKTRLGSRVVAELVASGWRVGVVAQSHAVVENLLAAALRAGVPPERVAKKRRDRTGAPPVAWAEVSPEALAEVAASAERSGHGCLVGGTAWDFAHGRWPAEGLDLLVVDEAGQFSLANTVAVARAARRLLLLGDPQQLGQVSRGSHPEPAVAGSALSWLAGGRDVLPDRFGYFLPASYRMHPDLCGEVSRLAYEGRLHAHPRAGARRLEGVEPGVRHVLVDHDGDEVASSAEADEVVRQVRAVLGHSWHPGDGPARPLGTADVLVVAAYNAQVATVRRALDAAGLPDVPVGTVDLFQGREAPVVILTLAASSPDRVARGMGFLLDRHRVNVAVSRGQWCAVIVRSPRLADYLPHSVRGLEQLGAFLRLGSPS</sequence>
<dbReference type="InterPro" id="IPR027417">
    <property type="entry name" value="P-loop_NTPase"/>
</dbReference>
<protein>
    <recommendedName>
        <fullName evidence="10">AAA+ ATPase domain-containing protein</fullName>
    </recommendedName>
</protein>
<feature type="compositionally biased region" description="Basic and acidic residues" evidence="5">
    <location>
        <begin position="1"/>
        <end position="10"/>
    </location>
</feature>
<feature type="compositionally biased region" description="Gly residues" evidence="5">
    <location>
        <begin position="618"/>
        <end position="635"/>
    </location>
</feature>
<dbReference type="EMBL" id="BAAAPM010000003">
    <property type="protein sequence ID" value="GAA1721867.1"/>
    <property type="molecule type" value="Genomic_DNA"/>
</dbReference>
<keyword evidence="2" id="KW-0378">Hydrolase</keyword>
<dbReference type="InterPro" id="IPR041679">
    <property type="entry name" value="DNA2/NAM7-like_C"/>
</dbReference>
<dbReference type="CDD" id="cd18808">
    <property type="entry name" value="SF1_C_Upf1"/>
    <property type="match status" value="1"/>
</dbReference>
<dbReference type="Proteomes" id="UP001501138">
    <property type="component" value="Unassembled WGS sequence"/>
</dbReference>
<dbReference type="PANTHER" id="PTHR43788:SF8">
    <property type="entry name" value="DNA-BINDING PROTEIN SMUBP-2"/>
    <property type="match status" value="1"/>
</dbReference>
<evidence type="ECO:0000259" key="6">
    <source>
        <dbReference type="Pfam" id="PF13087"/>
    </source>
</evidence>
<evidence type="ECO:0000256" key="5">
    <source>
        <dbReference type="SAM" id="MobiDB-lite"/>
    </source>
</evidence>
<proteinExistence type="predicted"/>
<dbReference type="Pfam" id="PF13482">
    <property type="entry name" value="RNase_H_2"/>
    <property type="match status" value="1"/>
</dbReference>
<reference evidence="8 9" key="1">
    <citation type="journal article" date="2019" name="Int. J. Syst. Evol. Microbiol.">
        <title>The Global Catalogue of Microorganisms (GCM) 10K type strain sequencing project: providing services to taxonomists for standard genome sequencing and annotation.</title>
        <authorList>
            <consortium name="The Broad Institute Genomics Platform"/>
            <consortium name="The Broad Institute Genome Sequencing Center for Infectious Disease"/>
            <person name="Wu L."/>
            <person name="Ma J."/>
        </authorList>
    </citation>
    <scope>NUCLEOTIDE SEQUENCE [LARGE SCALE GENOMIC DNA]</scope>
    <source>
        <strain evidence="8 9">JCM 15589</strain>
    </source>
</reference>
<dbReference type="PANTHER" id="PTHR43788">
    <property type="entry name" value="DNA2/NAM7 HELICASE FAMILY MEMBER"/>
    <property type="match status" value="1"/>
</dbReference>
<keyword evidence="4" id="KW-0067">ATP-binding</keyword>
<keyword evidence="3" id="KW-0347">Helicase</keyword>
<feature type="domain" description="DNA2/NAM7 helicase-like C-terminal" evidence="6">
    <location>
        <begin position="1207"/>
        <end position="1378"/>
    </location>
</feature>
<feature type="domain" description="YprB ribonuclease H-like" evidence="7">
    <location>
        <begin position="430"/>
        <end position="581"/>
    </location>
</feature>
<evidence type="ECO:0000259" key="7">
    <source>
        <dbReference type="Pfam" id="PF13482"/>
    </source>
</evidence>
<accession>A0ABN2JBF6</accession>
<dbReference type="InterPro" id="IPR047187">
    <property type="entry name" value="SF1_C_Upf1"/>
</dbReference>
<evidence type="ECO:0000256" key="3">
    <source>
        <dbReference type="ARBA" id="ARBA00022806"/>
    </source>
</evidence>
<evidence type="ECO:0000313" key="8">
    <source>
        <dbReference type="EMBL" id="GAA1721867.1"/>
    </source>
</evidence>
<evidence type="ECO:0000256" key="4">
    <source>
        <dbReference type="ARBA" id="ARBA00022840"/>
    </source>
</evidence>
<evidence type="ECO:0000256" key="1">
    <source>
        <dbReference type="ARBA" id="ARBA00022741"/>
    </source>
</evidence>
<keyword evidence="9" id="KW-1185">Reference proteome</keyword>
<dbReference type="CDD" id="cd17934">
    <property type="entry name" value="DEXXQc_Upf1-like"/>
    <property type="match status" value="1"/>
</dbReference>
<evidence type="ECO:0008006" key="10">
    <source>
        <dbReference type="Google" id="ProtNLM"/>
    </source>
</evidence>
<dbReference type="Gene3D" id="3.40.50.300">
    <property type="entry name" value="P-loop containing nucleotide triphosphate hydrolases"/>
    <property type="match status" value="2"/>
</dbReference>
<dbReference type="InterPro" id="IPR019993">
    <property type="entry name" value="RecB_nuclease_TM0106_put"/>
</dbReference>
<dbReference type="RefSeq" id="WP_344247561.1">
    <property type="nucleotide sequence ID" value="NZ_BAAAPM010000003.1"/>
</dbReference>
<feature type="compositionally biased region" description="Low complexity" evidence="5">
    <location>
        <begin position="593"/>
        <end position="604"/>
    </location>
</feature>
<dbReference type="InterPro" id="IPR012337">
    <property type="entry name" value="RNaseH-like_sf"/>
</dbReference>
<gene>
    <name evidence="8" type="ORF">GCM10009809_16920</name>
</gene>
<dbReference type="NCBIfam" id="TIGR03491">
    <property type="entry name" value="TM0106 family RecB-like putative nuclease"/>
    <property type="match status" value="1"/>
</dbReference>
<comment type="caution">
    <text evidence="8">The sequence shown here is derived from an EMBL/GenBank/DDBJ whole genome shotgun (WGS) entry which is preliminary data.</text>
</comment>